<feature type="transmembrane region" description="Helical" evidence="7">
    <location>
        <begin position="278"/>
        <end position="299"/>
    </location>
</feature>
<evidence type="ECO:0000256" key="4">
    <source>
        <dbReference type="ARBA" id="ARBA00022692"/>
    </source>
</evidence>
<feature type="transmembrane region" description="Helical" evidence="7">
    <location>
        <begin position="305"/>
        <end position="330"/>
    </location>
</feature>
<evidence type="ECO:0000256" key="5">
    <source>
        <dbReference type="ARBA" id="ARBA00022989"/>
    </source>
</evidence>
<evidence type="ECO:0000256" key="2">
    <source>
        <dbReference type="ARBA" id="ARBA00010157"/>
    </source>
</evidence>
<comment type="similarity">
    <text evidence="2">Belongs to the resistance-nodulation-cell division (RND) (TC 2.A.6) family. MmpL subfamily.</text>
</comment>
<dbReference type="Gene3D" id="1.20.1640.10">
    <property type="entry name" value="Multidrug efflux transporter AcrB transmembrane domain"/>
    <property type="match status" value="2"/>
</dbReference>
<dbReference type="InterPro" id="IPR000731">
    <property type="entry name" value="SSD"/>
</dbReference>
<dbReference type="PANTHER" id="PTHR33406">
    <property type="entry name" value="MEMBRANE PROTEIN MJ1562-RELATED"/>
    <property type="match status" value="1"/>
</dbReference>
<feature type="transmembrane region" description="Helical" evidence="7">
    <location>
        <begin position="707"/>
        <end position="727"/>
    </location>
</feature>
<dbReference type="InterPro" id="IPR050545">
    <property type="entry name" value="Mycobact_MmpL"/>
</dbReference>
<dbReference type="Proteomes" id="UP001236585">
    <property type="component" value="Chromosome"/>
</dbReference>
<evidence type="ECO:0000313" key="10">
    <source>
        <dbReference type="Proteomes" id="UP001236585"/>
    </source>
</evidence>
<protein>
    <submittedName>
        <fullName evidence="9">MMPL family transporter</fullName>
    </submittedName>
</protein>
<gene>
    <name evidence="9" type="ORF">PT015_11385</name>
</gene>
<evidence type="ECO:0000256" key="7">
    <source>
        <dbReference type="SAM" id="Phobius"/>
    </source>
</evidence>
<keyword evidence="6 7" id="KW-0472">Membrane</keyword>
<evidence type="ECO:0000256" key="6">
    <source>
        <dbReference type="ARBA" id="ARBA00023136"/>
    </source>
</evidence>
<feature type="transmembrane region" description="Helical" evidence="7">
    <location>
        <begin position="541"/>
        <end position="563"/>
    </location>
</feature>
<evidence type="ECO:0000313" key="9">
    <source>
        <dbReference type="EMBL" id="WIM89965.1"/>
    </source>
</evidence>
<dbReference type="RefSeq" id="WP_285190717.1">
    <property type="nucleotide sequence ID" value="NZ_CP126981.1"/>
</dbReference>
<comment type="subcellular location">
    <subcellularLocation>
        <location evidence="1">Cell membrane</location>
        <topology evidence="1">Multi-pass membrane protein</topology>
    </subcellularLocation>
</comment>
<feature type="transmembrane region" description="Helical" evidence="7">
    <location>
        <begin position="229"/>
        <end position="250"/>
    </location>
</feature>
<dbReference type="EMBL" id="CP126981">
    <property type="protein sequence ID" value="WIM89965.1"/>
    <property type="molecule type" value="Genomic_DNA"/>
</dbReference>
<organism evidence="9 10">
    <name type="scientific">Candidatus Mycobacterium wuenschmannii</name>
    <dbReference type="NCBI Taxonomy" id="3027808"/>
    <lineage>
        <taxon>Bacteria</taxon>
        <taxon>Bacillati</taxon>
        <taxon>Actinomycetota</taxon>
        <taxon>Actinomycetes</taxon>
        <taxon>Mycobacteriales</taxon>
        <taxon>Mycobacteriaceae</taxon>
        <taxon>Mycobacterium</taxon>
    </lineage>
</organism>
<dbReference type="SUPFAM" id="SSF82866">
    <property type="entry name" value="Multidrug efflux transporter AcrB transmembrane domain"/>
    <property type="match status" value="2"/>
</dbReference>
<dbReference type="PANTHER" id="PTHR33406:SF11">
    <property type="entry name" value="MEMBRANE PROTEIN SCO6666-RELATED"/>
    <property type="match status" value="1"/>
</dbReference>
<feature type="transmembrane region" description="Helical" evidence="7">
    <location>
        <begin position="667"/>
        <end position="687"/>
    </location>
</feature>
<keyword evidence="4 7" id="KW-0812">Transmembrane</keyword>
<sequence length="775" mass="81289">MLQRIARLAIAGPRRILAAAVVVLVAAAVFGLPVAKSLSAGGFQDPASESAQATKLLGEKFGQSDQQLVLVVTAPSGAQSELARRVGSEIVAQVQGSDGVYNVVSAWNGPANLVSKDGKSGLIVANLKGGENNAQKYAKKIAAKVVHDRDGVTVRAGGAAMIYDQINHQNERDLLLMESLAIPLSFLVLVWVFGGLLTAALPVCLGGLAIVGSMSVLRLISFGTDVSTYALNLSSALGLALAIDYTLLIISRYRDELADGAEPDAALIRTMATAGRTVLFSATTVALSMVVMVLFPMYFLKSFAYAGVATVAFVATAAIVVTPAAIVLLGPRLDALDVRKLGRRLFGRPDPVRKPVEQLFWYRSTTFVMRRAIPIGLAVVALLLMLGLPFLGVKWGMPDDRVLPASASAHAVGDQLRHDFADDSATAVSVVVPDVRGVRPGDLSRYAADLSRVADVSAVSAPTGTFVHGTLVGPPSAATGMSSGSAFLTIASTAPLFSKASDAQLDRLHAVPGPAGQPTQLTGQAQINRDSVDAITDRLPLVLGLIGVITFVLLFLLTGSVLLPLKALVCNVLSLTAAFGALVWIFQDGHLGAMGTTSSGTVVANIPVLLFCVAFGLSMDYEVFLVSRIREYWLSALASHPVPPDNRTKRADNDRSVALGLARTGRVVTAAALVMSISFAALIAAQVSFMRMFGTGLTLAVLADATLVRMVLVPAFMHVLGHWSWWAPKPLVWLHERFGISESGSEPEPLLVDAAVSAVPAAAAARTATTVVDGR</sequence>
<keyword evidence="5 7" id="KW-1133">Transmembrane helix</keyword>
<dbReference type="PROSITE" id="PS50156">
    <property type="entry name" value="SSD"/>
    <property type="match status" value="1"/>
</dbReference>
<name>A0ABY8W448_9MYCO</name>
<evidence type="ECO:0000256" key="1">
    <source>
        <dbReference type="ARBA" id="ARBA00004651"/>
    </source>
</evidence>
<feature type="transmembrane region" description="Helical" evidence="7">
    <location>
        <begin position="568"/>
        <end position="586"/>
    </location>
</feature>
<evidence type="ECO:0000256" key="3">
    <source>
        <dbReference type="ARBA" id="ARBA00022475"/>
    </source>
</evidence>
<evidence type="ECO:0000259" key="8">
    <source>
        <dbReference type="PROSITE" id="PS50156"/>
    </source>
</evidence>
<feature type="transmembrane region" description="Helical" evidence="7">
    <location>
        <begin position="606"/>
        <end position="626"/>
    </location>
</feature>
<reference evidence="9 10" key="1">
    <citation type="journal article" date="2023" name="Microbiol. Resour. Announc.">
        <title>Complete Genome Sequence of Mycobacterium wuenschmanii, a novel Nontuberculous Mycobacterium Isolated from a captive population of Amazon Milk Frogs.</title>
        <authorList>
            <person name="Hicks J."/>
            <person name="Zeineldin M."/>
            <person name="Ward H."/>
            <person name="Wuenschmann A."/>
            <person name="Camp P."/>
            <person name="Farrell D."/>
            <person name="Lehman K."/>
            <person name="Thacker T."/>
            <person name="Cuthbert E."/>
        </authorList>
    </citation>
    <scope>NUCLEOTIDE SEQUENCE [LARGE SCALE GENOMIC DNA]</scope>
    <source>
        <strain evidence="9 10">Wuenschmanii</strain>
    </source>
</reference>
<feature type="transmembrane region" description="Helical" evidence="7">
    <location>
        <begin position="372"/>
        <end position="393"/>
    </location>
</feature>
<keyword evidence="3" id="KW-1003">Cell membrane</keyword>
<dbReference type="InterPro" id="IPR004869">
    <property type="entry name" value="MMPL_dom"/>
</dbReference>
<accession>A0ABY8W448</accession>
<dbReference type="Pfam" id="PF03176">
    <property type="entry name" value="MMPL"/>
    <property type="match status" value="2"/>
</dbReference>
<feature type="domain" description="SSD" evidence="8">
    <location>
        <begin position="222"/>
        <end position="328"/>
    </location>
</feature>
<keyword evidence="10" id="KW-1185">Reference proteome</keyword>
<proteinExistence type="inferred from homology"/>